<dbReference type="InterPro" id="IPR035996">
    <property type="entry name" value="4pyrrol_Methylase_sf"/>
</dbReference>
<dbReference type="InterPro" id="IPR000878">
    <property type="entry name" value="4pyrrol_Mease"/>
</dbReference>
<dbReference type="InterPro" id="IPR003043">
    <property type="entry name" value="Uropor_MeTrfase_CS"/>
</dbReference>
<dbReference type="InterPro" id="IPR014776">
    <property type="entry name" value="4pyrrole_Mease_sub2"/>
</dbReference>
<evidence type="ECO:0000256" key="4">
    <source>
        <dbReference type="ARBA" id="ARBA00022603"/>
    </source>
</evidence>
<accession>A0A916RB44</accession>
<proteinExistence type="inferred from homology"/>
<dbReference type="EMBL" id="BMKB01000003">
    <property type="protein sequence ID" value="GGA49417.1"/>
    <property type="molecule type" value="Genomic_DNA"/>
</dbReference>
<name>A0A916RB44_9HYPH</name>
<comment type="caution">
    <text evidence="9">The sequence shown here is derived from an EMBL/GenBank/DDBJ whole genome shotgun (WGS) entry which is preliminary data.</text>
</comment>
<dbReference type="Gene3D" id="3.30.950.10">
    <property type="entry name" value="Methyltransferase, Cobalt-precorrin-4 Transmethylase, Domain 2"/>
    <property type="match status" value="1"/>
</dbReference>
<dbReference type="GO" id="GO:0032259">
    <property type="term" value="P:methylation"/>
    <property type="evidence" value="ECO:0007669"/>
    <property type="project" value="UniProtKB-KW"/>
</dbReference>
<gene>
    <name evidence="9" type="primary">cobI</name>
    <name evidence="9" type="ORF">GCM10011499_19120</name>
</gene>
<dbReference type="InterPro" id="IPR006364">
    <property type="entry name" value="CobI/CbiL/CobIJ_dom"/>
</dbReference>
<dbReference type="GO" id="GO:0030788">
    <property type="term" value="F:precorrin-2 C20-methyltransferase activity"/>
    <property type="evidence" value="ECO:0007669"/>
    <property type="project" value="InterPro"/>
</dbReference>
<dbReference type="NCBIfam" id="TIGR01467">
    <property type="entry name" value="cobI_cbiL"/>
    <property type="match status" value="1"/>
</dbReference>
<protein>
    <submittedName>
        <fullName evidence="9">Precorrin-2 C(20)-methyltransferase</fullName>
    </submittedName>
</protein>
<evidence type="ECO:0000256" key="1">
    <source>
        <dbReference type="ARBA" id="ARBA00004953"/>
    </source>
</evidence>
<evidence type="ECO:0000313" key="10">
    <source>
        <dbReference type="Proteomes" id="UP000596977"/>
    </source>
</evidence>
<comment type="similarity">
    <text evidence="2 7">Belongs to the precorrin methyltransferase family.</text>
</comment>
<evidence type="ECO:0000256" key="7">
    <source>
        <dbReference type="PIRNR" id="PIRNR036427"/>
    </source>
</evidence>
<dbReference type="Pfam" id="PF00590">
    <property type="entry name" value="TP_methylase"/>
    <property type="match status" value="1"/>
</dbReference>
<keyword evidence="3" id="KW-0169">Cobalamin biosynthesis</keyword>
<keyword evidence="10" id="KW-1185">Reference proteome</keyword>
<dbReference type="PROSITE" id="PS00839">
    <property type="entry name" value="SUMT_1"/>
    <property type="match status" value="1"/>
</dbReference>
<evidence type="ECO:0000256" key="5">
    <source>
        <dbReference type="ARBA" id="ARBA00022679"/>
    </source>
</evidence>
<evidence type="ECO:0000256" key="3">
    <source>
        <dbReference type="ARBA" id="ARBA00022573"/>
    </source>
</evidence>
<dbReference type="InterPro" id="IPR012382">
    <property type="entry name" value="CobI/CbiL"/>
</dbReference>
<dbReference type="RefSeq" id="WP_127074255.1">
    <property type="nucleotide sequence ID" value="NZ_BMKB01000003.1"/>
</dbReference>
<organism evidence="9 10">
    <name type="scientific">Pelagibacterium lentulum</name>
    <dbReference type="NCBI Taxonomy" id="2029865"/>
    <lineage>
        <taxon>Bacteria</taxon>
        <taxon>Pseudomonadati</taxon>
        <taxon>Pseudomonadota</taxon>
        <taxon>Alphaproteobacteria</taxon>
        <taxon>Hyphomicrobiales</taxon>
        <taxon>Devosiaceae</taxon>
        <taxon>Pelagibacterium</taxon>
    </lineage>
</organism>
<dbReference type="GO" id="GO:0009236">
    <property type="term" value="P:cobalamin biosynthetic process"/>
    <property type="evidence" value="ECO:0007669"/>
    <property type="project" value="UniProtKB-UniRule"/>
</dbReference>
<dbReference type="SUPFAM" id="SSF53790">
    <property type="entry name" value="Tetrapyrrole methylase"/>
    <property type="match status" value="1"/>
</dbReference>
<comment type="pathway">
    <text evidence="1">Cofactor biosynthesis; adenosylcobalamin biosynthesis.</text>
</comment>
<keyword evidence="4" id="KW-0489">Methyltransferase</keyword>
<dbReference type="CDD" id="cd11645">
    <property type="entry name" value="Precorrin_2_C20_MT"/>
    <property type="match status" value="1"/>
</dbReference>
<dbReference type="PIRSF" id="PIRSF036427">
    <property type="entry name" value="Precrrn-2_mtase"/>
    <property type="match status" value="1"/>
</dbReference>
<reference evidence="9 10" key="1">
    <citation type="journal article" date="2014" name="Int. J. Syst. Evol. Microbiol.">
        <title>Complete genome sequence of Corynebacterium casei LMG S-19264T (=DSM 44701T), isolated from a smear-ripened cheese.</title>
        <authorList>
            <consortium name="US DOE Joint Genome Institute (JGI-PGF)"/>
            <person name="Walter F."/>
            <person name="Albersmeier A."/>
            <person name="Kalinowski J."/>
            <person name="Ruckert C."/>
        </authorList>
    </citation>
    <scope>NUCLEOTIDE SEQUENCE [LARGE SCALE GENOMIC DNA]</scope>
    <source>
        <strain evidence="9 10">CGMCC 1.15896</strain>
    </source>
</reference>
<sequence length="245" mass="26519">MSTPSKGRLIGVGTGPGDPELLTLKAVRALLDADVIAHFLKRGRNGNARTIVTPHWQETAIELPLAYPVTTEIHRHDGAYKAQIAAFFEQSASQIAAHLDQGRTVAVLSEGDPFFYGSYMHIHVRLAPFYKTEVIPGITSLSGCWSQAGVPLMQGDDVFTVLPGTLSREDLAQRLATADSAVIMKVGGNLPKIRQALSDAGKLDTAIYVERGTMENALVLRLSERDDSPAPYFSQVLVPGWTGRP</sequence>
<evidence type="ECO:0000256" key="2">
    <source>
        <dbReference type="ARBA" id="ARBA00005879"/>
    </source>
</evidence>
<dbReference type="NCBIfam" id="NF004647">
    <property type="entry name" value="PRK05990.1"/>
    <property type="match status" value="1"/>
</dbReference>
<keyword evidence="5" id="KW-0808">Transferase</keyword>
<feature type="domain" description="Tetrapyrrole methylase" evidence="8">
    <location>
        <begin position="8"/>
        <end position="221"/>
    </location>
</feature>
<dbReference type="AlphaFoldDB" id="A0A916RB44"/>
<dbReference type="PANTHER" id="PTHR43467:SF2">
    <property type="entry name" value="COBALT-PRECORRIN-2 C(20)-METHYLTRANSFERASE"/>
    <property type="match status" value="1"/>
</dbReference>
<evidence type="ECO:0000313" key="9">
    <source>
        <dbReference type="EMBL" id="GGA49417.1"/>
    </source>
</evidence>
<dbReference type="InterPro" id="IPR014777">
    <property type="entry name" value="4pyrrole_Mease_sub1"/>
</dbReference>
<dbReference type="PANTHER" id="PTHR43467">
    <property type="entry name" value="COBALT-PRECORRIN-2 C(20)-METHYLTRANSFERASE"/>
    <property type="match status" value="1"/>
</dbReference>
<dbReference type="Gene3D" id="3.40.1010.10">
    <property type="entry name" value="Cobalt-precorrin-4 Transmethylase, Domain 1"/>
    <property type="match status" value="1"/>
</dbReference>
<dbReference type="OrthoDB" id="9804789at2"/>
<evidence type="ECO:0000256" key="6">
    <source>
        <dbReference type="ARBA" id="ARBA00022691"/>
    </source>
</evidence>
<dbReference type="Proteomes" id="UP000596977">
    <property type="component" value="Unassembled WGS sequence"/>
</dbReference>
<evidence type="ECO:0000259" key="8">
    <source>
        <dbReference type="Pfam" id="PF00590"/>
    </source>
</evidence>
<keyword evidence="6" id="KW-0949">S-adenosyl-L-methionine</keyword>